<dbReference type="Proteomes" id="UP001055586">
    <property type="component" value="Chromosome"/>
</dbReference>
<dbReference type="Pfam" id="PF13958">
    <property type="entry name" value="ToxN_toxin"/>
    <property type="match status" value="1"/>
</dbReference>
<dbReference type="InterPro" id="IPR053735">
    <property type="entry name" value="Type_III_TA_endoRNase"/>
</dbReference>
<name>A0AA34T876_LACLL</name>
<dbReference type="EMBL" id="CP090823">
    <property type="protein sequence ID" value="ARD95090.1"/>
    <property type="molecule type" value="Genomic_DNA"/>
</dbReference>
<protein>
    <submittedName>
        <fullName evidence="1">Type III toxin-antitoxin system ToxN/AbiQ family toxin</fullName>
    </submittedName>
</protein>
<dbReference type="GO" id="GO:0004521">
    <property type="term" value="F:RNA endonuclease activity"/>
    <property type="evidence" value="ECO:0007669"/>
    <property type="project" value="InterPro"/>
</dbReference>
<reference evidence="1" key="1">
    <citation type="submission" date="2023-09" db="EMBL/GenBank/DDBJ databases">
        <title>Complete Genomes and Methylome analysis of Lactococcus lactis subs lactis strains.</title>
        <authorList>
            <person name="Fomenkov A."/>
            <person name="McDonnell B."/>
            <person name="Sun L."/>
            <person name="Van Sinderen D."/>
            <person name="Roberts R.J."/>
        </authorList>
    </citation>
    <scope>NUCLEOTIDE SEQUENCE</scope>
    <source>
        <strain evidence="1">229</strain>
    </source>
</reference>
<dbReference type="Gene3D" id="3.10.129.130">
    <property type="match status" value="1"/>
</dbReference>
<sequence>MQFVNEKIDFYEIDFDYMTHLYKHDNNVYYHSSYKSKLKPYIGILLNNNGIKYFVPLTSAKPKHINLKLITKDYLMINKLVDVNEQEKKAIYKTNPEDNTTKYRITSMLDLRKMIPVPEDKYKKVELASLDLNYQFLLYEEHRFCIGKQDMIKDYANKLYEKTKSKGQRISKFHCDYVLLESIMSL</sequence>
<dbReference type="GO" id="GO:0003723">
    <property type="term" value="F:RNA binding"/>
    <property type="evidence" value="ECO:0007669"/>
    <property type="project" value="InterPro"/>
</dbReference>
<organism evidence="1 2">
    <name type="scientific">Lactococcus lactis subsp. lactis</name>
    <name type="common">Streptococcus lactis</name>
    <dbReference type="NCBI Taxonomy" id="1360"/>
    <lineage>
        <taxon>Bacteria</taxon>
        <taxon>Bacillati</taxon>
        <taxon>Bacillota</taxon>
        <taxon>Bacilli</taxon>
        <taxon>Lactobacillales</taxon>
        <taxon>Streptococcaceae</taxon>
        <taxon>Lactococcus</taxon>
    </lineage>
</organism>
<proteinExistence type="predicted"/>
<evidence type="ECO:0000313" key="1">
    <source>
        <dbReference type="EMBL" id="ARD95090.1"/>
    </source>
</evidence>
<accession>A0AA34T876</accession>
<dbReference type="InterPro" id="IPR025911">
    <property type="entry name" value="ToxN/AbiQ_toxin"/>
</dbReference>
<dbReference type="AlphaFoldDB" id="A0AA34T876"/>
<dbReference type="RefSeq" id="WP_081172077.1">
    <property type="nucleotide sequence ID" value="NZ_CP015896.1"/>
</dbReference>
<evidence type="ECO:0000313" key="2">
    <source>
        <dbReference type="Proteomes" id="UP001055586"/>
    </source>
</evidence>
<gene>
    <name evidence="1" type="ORF">LL229_0198</name>
</gene>